<dbReference type="Gene3D" id="3.40.50.720">
    <property type="entry name" value="NAD(P)-binding Rossmann-like Domain"/>
    <property type="match status" value="1"/>
</dbReference>
<dbReference type="EC" id="1.1.1.25" evidence="1"/>
<name>A0A1W1EKT0_9ZZZZ</name>
<keyword evidence="2" id="KW-0028">Amino-acid biosynthesis</keyword>
<evidence type="ECO:0000313" key="8">
    <source>
        <dbReference type="EMBL" id="SHO81488.1"/>
    </source>
</evidence>
<dbReference type="UniPathway" id="UPA00053">
    <property type="reaction ID" value="UER00087"/>
</dbReference>
<dbReference type="AlphaFoldDB" id="A0A1W1EKT0"/>
<dbReference type="PANTHER" id="PTHR21089">
    <property type="entry name" value="SHIKIMATE DEHYDROGENASE"/>
    <property type="match status" value="1"/>
</dbReference>
<evidence type="ECO:0000256" key="1">
    <source>
        <dbReference type="ARBA" id="ARBA00012962"/>
    </source>
</evidence>
<keyword evidence="5" id="KW-0057">Aromatic amino acid biosynthesis</keyword>
<dbReference type="GO" id="GO:0050661">
    <property type="term" value="F:NADP binding"/>
    <property type="evidence" value="ECO:0007669"/>
    <property type="project" value="InterPro"/>
</dbReference>
<dbReference type="GO" id="GO:0019632">
    <property type="term" value="P:shikimate metabolic process"/>
    <property type="evidence" value="ECO:0007669"/>
    <property type="project" value="InterPro"/>
</dbReference>
<dbReference type="InterPro" id="IPR022893">
    <property type="entry name" value="Shikimate_DH_fam"/>
</dbReference>
<dbReference type="InterPro" id="IPR046346">
    <property type="entry name" value="Aminoacid_DH-like_N_sf"/>
</dbReference>
<keyword evidence="3" id="KW-0521">NADP</keyword>
<evidence type="ECO:0000259" key="7">
    <source>
        <dbReference type="Pfam" id="PF08501"/>
    </source>
</evidence>
<dbReference type="InterPro" id="IPR006151">
    <property type="entry name" value="Shikm_DH/Glu-tRNA_Rdtase"/>
</dbReference>
<dbReference type="InterPro" id="IPR013708">
    <property type="entry name" value="Shikimate_DH-bd_N"/>
</dbReference>
<dbReference type="NCBIfam" id="TIGR00507">
    <property type="entry name" value="aroE"/>
    <property type="match status" value="1"/>
</dbReference>
<dbReference type="HAMAP" id="MF_00222">
    <property type="entry name" value="Shikimate_DH_AroE"/>
    <property type="match status" value="1"/>
</dbReference>
<evidence type="ECO:0000256" key="2">
    <source>
        <dbReference type="ARBA" id="ARBA00022605"/>
    </source>
</evidence>
<evidence type="ECO:0000256" key="3">
    <source>
        <dbReference type="ARBA" id="ARBA00022857"/>
    </source>
</evidence>
<organism evidence="8">
    <name type="scientific">hydrothermal vent metagenome</name>
    <dbReference type="NCBI Taxonomy" id="652676"/>
    <lineage>
        <taxon>unclassified sequences</taxon>
        <taxon>metagenomes</taxon>
        <taxon>ecological metagenomes</taxon>
    </lineage>
</organism>
<protein>
    <recommendedName>
        <fullName evidence="1">shikimate dehydrogenase (NADP(+))</fullName>
        <ecNumber evidence="1">1.1.1.25</ecNumber>
    </recommendedName>
</protein>
<evidence type="ECO:0000259" key="6">
    <source>
        <dbReference type="Pfam" id="PF01488"/>
    </source>
</evidence>
<evidence type="ECO:0000256" key="5">
    <source>
        <dbReference type="ARBA" id="ARBA00023141"/>
    </source>
</evidence>
<dbReference type="GO" id="GO:0004764">
    <property type="term" value="F:shikimate 3-dehydrogenase (NADP+) activity"/>
    <property type="evidence" value="ECO:0007669"/>
    <property type="project" value="UniProtKB-EC"/>
</dbReference>
<dbReference type="SUPFAM" id="SSF53223">
    <property type="entry name" value="Aminoacid dehydrogenase-like, N-terminal domain"/>
    <property type="match status" value="1"/>
</dbReference>
<proteinExistence type="inferred from homology"/>
<sequence length="260" mass="29126">MKKFTIFGNPVAHSKSPKMHNSAFDGLNIQANYSKTLLEDGSKLKEKFLELGVDGANITLPHKEEAFRICDKVDSFASRVGAVNTIVKKDNKLYGYNTDASGFLRAIRMFNLDIKTILIIGAGGTSKAISRILQDEGYIVTILNRSASRLESFEGFERYTFNDFKPKKYDLIVNSTSAGLEDDSLPMPQDMLISILENAKASIDVVYGKETPFLKLSKSLNIPSKDGSDMLLFQGVIAFEKFTNHQFTFEEIEKFMKKAF</sequence>
<feature type="domain" description="Shikimate dehydrogenase substrate binding N-terminal" evidence="7">
    <location>
        <begin position="6"/>
        <end position="86"/>
    </location>
</feature>
<dbReference type="Gene3D" id="3.40.50.10860">
    <property type="entry name" value="Leucine Dehydrogenase, chain A, domain 1"/>
    <property type="match status" value="1"/>
</dbReference>
<dbReference type="GO" id="GO:0009073">
    <property type="term" value="P:aromatic amino acid family biosynthetic process"/>
    <property type="evidence" value="ECO:0007669"/>
    <property type="project" value="UniProtKB-KW"/>
</dbReference>
<reference evidence="8" key="1">
    <citation type="submission" date="2016-10" db="EMBL/GenBank/DDBJ databases">
        <authorList>
            <person name="de Groot N.N."/>
        </authorList>
    </citation>
    <scope>NUCLEOTIDE SEQUENCE</scope>
</reference>
<feature type="domain" description="Quinate/shikimate 5-dehydrogenase/glutamyl-tRNA reductase" evidence="6">
    <location>
        <begin position="110"/>
        <end position="178"/>
    </location>
</feature>
<gene>
    <name evidence="8" type="ORF">MNB_SV-15-1065</name>
</gene>
<evidence type="ECO:0000256" key="4">
    <source>
        <dbReference type="ARBA" id="ARBA00023002"/>
    </source>
</evidence>
<keyword evidence="4 8" id="KW-0560">Oxidoreductase</keyword>
<accession>A0A1W1EKT0</accession>
<dbReference type="PANTHER" id="PTHR21089:SF1">
    <property type="entry name" value="BIFUNCTIONAL 3-DEHYDROQUINATE DEHYDRATASE_SHIKIMATE DEHYDROGENASE, CHLOROPLASTIC"/>
    <property type="match status" value="1"/>
</dbReference>
<dbReference type="GO" id="GO:0005829">
    <property type="term" value="C:cytosol"/>
    <property type="evidence" value="ECO:0007669"/>
    <property type="project" value="TreeGrafter"/>
</dbReference>
<dbReference type="Pfam" id="PF08501">
    <property type="entry name" value="Shikimate_dh_N"/>
    <property type="match status" value="1"/>
</dbReference>
<dbReference type="InterPro" id="IPR011342">
    <property type="entry name" value="Shikimate_DH"/>
</dbReference>
<dbReference type="EMBL" id="FRYL01000041">
    <property type="protein sequence ID" value="SHO81488.1"/>
    <property type="molecule type" value="Genomic_DNA"/>
</dbReference>
<dbReference type="GO" id="GO:0009423">
    <property type="term" value="P:chorismate biosynthetic process"/>
    <property type="evidence" value="ECO:0007669"/>
    <property type="project" value="UniProtKB-UniPathway"/>
</dbReference>
<dbReference type="CDD" id="cd01065">
    <property type="entry name" value="NAD_bind_Shikimate_DH"/>
    <property type="match status" value="1"/>
</dbReference>
<dbReference type="Pfam" id="PF01488">
    <property type="entry name" value="Shikimate_DH"/>
    <property type="match status" value="1"/>
</dbReference>
<dbReference type="InterPro" id="IPR036291">
    <property type="entry name" value="NAD(P)-bd_dom_sf"/>
</dbReference>
<dbReference type="GO" id="GO:0008652">
    <property type="term" value="P:amino acid biosynthetic process"/>
    <property type="evidence" value="ECO:0007669"/>
    <property type="project" value="UniProtKB-KW"/>
</dbReference>
<dbReference type="SUPFAM" id="SSF51735">
    <property type="entry name" value="NAD(P)-binding Rossmann-fold domains"/>
    <property type="match status" value="1"/>
</dbReference>
<dbReference type="NCBIfam" id="NF001316">
    <property type="entry name" value="PRK00258.2-5"/>
    <property type="match status" value="1"/>
</dbReference>